<dbReference type="RefSeq" id="WP_371845042.1">
    <property type="nucleotide sequence ID" value="NZ_JBGMEL010000038.1"/>
</dbReference>
<dbReference type="Pfam" id="PF20454">
    <property type="entry name" value="GpA_nuclease"/>
    <property type="match status" value="1"/>
</dbReference>
<keyword evidence="4" id="KW-0540">Nuclease</keyword>
<keyword evidence="4" id="KW-0378">Hydrolase</keyword>
<dbReference type="EMBL" id="JBGMEL010000038">
    <property type="protein sequence ID" value="MFA0792666.1"/>
    <property type="molecule type" value="Genomic_DNA"/>
</dbReference>
<proteinExistence type="predicted"/>
<name>A0ABV4NT93_9GAMM</name>
<feature type="domain" description="Phage terminase large subunit GpA ATPase" evidence="2">
    <location>
        <begin position="42"/>
        <end position="293"/>
    </location>
</feature>
<keyword evidence="4" id="KW-0255">Endonuclease</keyword>
<evidence type="ECO:0000256" key="1">
    <source>
        <dbReference type="SAM" id="MobiDB-lite"/>
    </source>
</evidence>
<feature type="region of interest" description="Disordered" evidence="1">
    <location>
        <begin position="170"/>
        <end position="189"/>
    </location>
</feature>
<feature type="compositionally biased region" description="Basic and acidic residues" evidence="1">
    <location>
        <begin position="180"/>
        <end position="189"/>
    </location>
</feature>
<keyword evidence="5" id="KW-1185">Reference proteome</keyword>
<dbReference type="Gene3D" id="3.40.50.300">
    <property type="entry name" value="P-loop containing nucleotide triphosphate hydrolases"/>
    <property type="match status" value="1"/>
</dbReference>
<dbReference type="InterPro" id="IPR046453">
    <property type="entry name" value="GpA_ATPase"/>
</dbReference>
<evidence type="ECO:0000313" key="4">
    <source>
        <dbReference type="EMBL" id="MFA0792666.1"/>
    </source>
</evidence>
<reference evidence="4 5" key="1">
    <citation type="submission" date="2024-08" db="EMBL/GenBank/DDBJ databases">
        <authorList>
            <person name="Ishaq N."/>
        </authorList>
    </citation>
    <scope>NUCLEOTIDE SEQUENCE [LARGE SCALE GENOMIC DNA]</scope>
    <source>
        <strain evidence="4 5">JCM 30400</strain>
    </source>
</reference>
<comment type="caution">
    <text evidence="4">The sequence shown here is derived from an EMBL/GenBank/DDBJ whole genome shotgun (WGS) entry which is preliminary data.</text>
</comment>
<organism evidence="4 5">
    <name type="scientific">Microbulbifer echini</name>
    <dbReference type="NCBI Taxonomy" id="1529067"/>
    <lineage>
        <taxon>Bacteria</taxon>
        <taxon>Pseudomonadati</taxon>
        <taxon>Pseudomonadota</taxon>
        <taxon>Gammaproteobacteria</taxon>
        <taxon>Cellvibrionales</taxon>
        <taxon>Microbulbiferaceae</taxon>
        <taxon>Microbulbifer</taxon>
    </lineage>
</organism>
<dbReference type="GO" id="GO:0004519">
    <property type="term" value="F:endonuclease activity"/>
    <property type="evidence" value="ECO:0007669"/>
    <property type="project" value="UniProtKB-KW"/>
</dbReference>
<evidence type="ECO:0000259" key="3">
    <source>
        <dbReference type="Pfam" id="PF20454"/>
    </source>
</evidence>
<evidence type="ECO:0000313" key="5">
    <source>
        <dbReference type="Proteomes" id="UP001569414"/>
    </source>
</evidence>
<dbReference type="Pfam" id="PF05876">
    <property type="entry name" value="GpA_ATPase"/>
    <property type="match status" value="1"/>
</dbReference>
<dbReference type="Proteomes" id="UP001569414">
    <property type="component" value="Unassembled WGS sequence"/>
</dbReference>
<feature type="region of interest" description="Disordered" evidence="1">
    <location>
        <begin position="642"/>
        <end position="682"/>
    </location>
</feature>
<feature type="domain" description="Terminase large subunit GpA endonuclease" evidence="3">
    <location>
        <begin position="333"/>
        <end position="635"/>
    </location>
</feature>
<dbReference type="InterPro" id="IPR027417">
    <property type="entry name" value="P-loop_NTPase"/>
</dbReference>
<feature type="region of interest" description="Disordered" evidence="1">
    <location>
        <begin position="589"/>
        <end position="613"/>
    </location>
</feature>
<sequence>MAVTKSNLSRLVQEVRQTWIPQPKIPLIEWLPDNIKLPSEDSDNAGYYRNDYVPYFWGVMHALDSPISWMVVMQKAAQIGWTVLLATDICKVAATDPARILMLFPKDEKGRLFMDEKLVPIIEGSPAVNRVIDVTTSRKGGSRSTRKKFPGGEVRTIGSNSISNVKSTTARRGYVEEPDDTNKDVGDQGDSIRHLRERLKRMRNKKLIIGGTPAVADLSQVEHYTKLGTMRVLPVTCHDCGESHVLDWENVSWLEKEGGTPHPIFGLHQPETAVYSCPECGSAWDDYRRQANILQTCKTAREKGDDFAGWEKTQCGEDFEPDEIEPIETFMELSELYVCIPGTGLADVVRDFLEAEHEAKSGDESARIVFQNNKLGRPYQYAASRLLDHEKLQEAAEDYPELSCPAGGLLVTVGIDVQHDRLAISIRAFGRNEESWQLFWGEIDGDTADKRDDCWAALDKLVFQSFKHERFGEIRAAAVSIDSGDGGTSNAVYHWVRTRDKKYRGVLVMAIKGDSNDFGTKEIFNQPRQVDFNNPKRRTKADRFGVKVYIVGTHKAKDLIAKRLLGTSAYMHSCKHVRQDYWEQVTAEVKAPSKKNKGRETWQPRPGRPNEGTDTEVYALHAAHAMGMHKYNEKKWSTLESRLGQRTLFSEPQQIPEQPKQPKPTAKNPRRPSQPAGSLLDS</sequence>
<evidence type="ECO:0000259" key="2">
    <source>
        <dbReference type="Pfam" id="PF05876"/>
    </source>
</evidence>
<accession>A0ABV4NT93</accession>
<dbReference type="InterPro" id="IPR046454">
    <property type="entry name" value="GpA_endonuclease"/>
</dbReference>
<gene>
    <name evidence="4" type="ORF">ACCI51_19195</name>
</gene>
<protein>
    <submittedName>
        <fullName evidence="4">Terminase gpA endonuclease subunit</fullName>
    </submittedName>
</protein>